<gene>
    <name evidence="3" type="primary">Dana\GF18370</name>
    <name evidence="3" type="synonym">dana_GLEANR_19627</name>
    <name evidence="3" type="ORF">GF18370</name>
</gene>
<dbReference type="Proteomes" id="UP000007801">
    <property type="component" value="Unassembled WGS sequence"/>
</dbReference>
<dbReference type="KEGG" id="dan:6501146"/>
<feature type="domain" description="EF-hand" evidence="2">
    <location>
        <begin position="152"/>
        <end position="187"/>
    </location>
</feature>
<dbReference type="InParanoid" id="B3M0W8"/>
<protein>
    <recommendedName>
        <fullName evidence="2">EF-hand domain-containing protein</fullName>
    </recommendedName>
</protein>
<dbReference type="HOGENOM" id="CLU_061288_3_1_1"/>
<evidence type="ECO:0000256" key="1">
    <source>
        <dbReference type="ARBA" id="ARBA00022837"/>
    </source>
</evidence>
<dbReference type="GO" id="GO:0005509">
    <property type="term" value="F:calcium ion binding"/>
    <property type="evidence" value="ECO:0007669"/>
    <property type="project" value="InterPro"/>
</dbReference>
<dbReference type="AlphaFoldDB" id="B3M0W8"/>
<name>B3M0W8_DROAN</name>
<keyword evidence="4" id="KW-1185">Reference proteome</keyword>
<dbReference type="InterPro" id="IPR011992">
    <property type="entry name" value="EF-hand-dom_pair"/>
</dbReference>
<accession>B3M0W8</accession>
<dbReference type="SMR" id="B3M0W8"/>
<evidence type="ECO:0000313" key="4">
    <source>
        <dbReference type="Proteomes" id="UP000007801"/>
    </source>
</evidence>
<dbReference type="Pfam" id="PF13499">
    <property type="entry name" value="EF-hand_7"/>
    <property type="match status" value="1"/>
</dbReference>
<dbReference type="PROSITE" id="PS00018">
    <property type="entry name" value="EF_HAND_1"/>
    <property type="match status" value="1"/>
</dbReference>
<evidence type="ECO:0000259" key="2">
    <source>
        <dbReference type="PROSITE" id="PS50222"/>
    </source>
</evidence>
<proteinExistence type="predicted"/>
<dbReference type="OrthoDB" id="191686at2759"/>
<dbReference type="InterPro" id="IPR018247">
    <property type="entry name" value="EF_Hand_1_Ca_BS"/>
</dbReference>
<organism evidence="3 4">
    <name type="scientific">Drosophila ananassae</name>
    <name type="common">Fruit fly</name>
    <dbReference type="NCBI Taxonomy" id="7217"/>
    <lineage>
        <taxon>Eukaryota</taxon>
        <taxon>Metazoa</taxon>
        <taxon>Ecdysozoa</taxon>
        <taxon>Arthropoda</taxon>
        <taxon>Hexapoda</taxon>
        <taxon>Insecta</taxon>
        <taxon>Pterygota</taxon>
        <taxon>Neoptera</taxon>
        <taxon>Endopterygota</taxon>
        <taxon>Diptera</taxon>
        <taxon>Brachycera</taxon>
        <taxon>Muscomorpha</taxon>
        <taxon>Ephydroidea</taxon>
        <taxon>Drosophilidae</taxon>
        <taxon>Drosophila</taxon>
        <taxon>Sophophora</taxon>
    </lineage>
</organism>
<dbReference type="eggNOG" id="KOG0034">
    <property type="taxonomic scope" value="Eukaryota"/>
</dbReference>
<reference evidence="3 4" key="1">
    <citation type="journal article" date="2007" name="Nature">
        <title>Evolution of genes and genomes on the Drosophila phylogeny.</title>
        <authorList>
            <consortium name="Drosophila 12 Genomes Consortium"/>
            <person name="Clark A.G."/>
            <person name="Eisen M.B."/>
            <person name="Smith D.R."/>
            <person name="Bergman C.M."/>
            <person name="Oliver B."/>
            <person name="Markow T.A."/>
            <person name="Kaufman T.C."/>
            <person name="Kellis M."/>
            <person name="Gelbart W."/>
            <person name="Iyer V.N."/>
            <person name="Pollard D.A."/>
            <person name="Sackton T.B."/>
            <person name="Larracuente A.M."/>
            <person name="Singh N.D."/>
            <person name="Abad J.P."/>
            <person name="Abt D.N."/>
            <person name="Adryan B."/>
            <person name="Aguade M."/>
            <person name="Akashi H."/>
            <person name="Anderson W.W."/>
            <person name="Aquadro C.F."/>
            <person name="Ardell D.H."/>
            <person name="Arguello R."/>
            <person name="Artieri C.G."/>
            <person name="Barbash D.A."/>
            <person name="Barker D."/>
            <person name="Barsanti P."/>
            <person name="Batterham P."/>
            <person name="Batzoglou S."/>
            <person name="Begun D."/>
            <person name="Bhutkar A."/>
            <person name="Blanco E."/>
            <person name="Bosak S.A."/>
            <person name="Bradley R.K."/>
            <person name="Brand A.D."/>
            <person name="Brent M.R."/>
            <person name="Brooks A.N."/>
            <person name="Brown R.H."/>
            <person name="Butlin R.K."/>
            <person name="Caggese C."/>
            <person name="Calvi B.R."/>
            <person name="Bernardo de Carvalho A."/>
            <person name="Caspi A."/>
            <person name="Castrezana S."/>
            <person name="Celniker S.E."/>
            <person name="Chang J.L."/>
            <person name="Chapple C."/>
            <person name="Chatterji S."/>
            <person name="Chinwalla A."/>
            <person name="Civetta A."/>
            <person name="Clifton S.W."/>
            <person name="Comeron J.M."/>
            <person name="Costello J.C."/>
            <person name="Coyne J.A."/>
            <person name="Daub J."/>
            <person name="David R.G."/>
            <person name="Delcher A.L."/>
            <person name="Delehaunty K."/>
            <person name="Do C.B."/>
            <person name="Ebling H."/>
            <person name="Edwards K."/>
            <person name="Eickbush T."/>
            <person name="Evans J.D."/>
            <person name="Filipski A."/>
            <person name="Findeiss S."/>
            <person name="Freyhult E."/>
            <person name="Fulton L."/>
            <person name="Fulton R."/>
            <person name="Garcia A.C."/>
            <person name="Gardiner A."/>
            <person name="Garfield D.A."/>
            <person name="Garvin B.E."/>
            <person name="Gibson G."/>
            <person name="Gilbert D."/>
            <person name="Gnerre S."/>
            <person name="Godfrey J."/>
            <person name="Good R."/>
            <person name="Gotea V."/>
            <person name="Gravely B."/>
            <person name="Greenberg A.J."/>
            <person name="Griffiths-Jones S."/>
            <person name="Gross S."/>
            <person name="Guigo R."/>
            <person name="Gustafson E.A."/>
            <person name="Haerty W."/>
            <person name="Hahn M.W."/>
            <person name="Halligan D.L."/>
            <person name="Halpern A.L."/>
            <person name="Halter G.M."/>
            <person name="Han M.V."/>
            <person name="Heger A."/>
            <person name="Hillier L."/>
            <person name="Hinrichs A.S."/>
            <person name="Holmes I."/>
            <person name="Hoskins R.A."/>
            <person name="Hubisz M.J."/>
            <person name="Hultmark D."/>
            <person name="Huntley M.A."/>
            <person name="Jaffe D.B."/>
            <person name="Jagadeeshan S."/>
            <person name="Jeck W.R."/>
            <person name="Johnson J."/>
            <person name="Jones C.D."/>
            <person name="Jordan W.C."/>
            <person name="Karpen G.H."/>
            <person name="Kataoka E."/>
            <person name="Keightley P.D."/>
            <person name="Kheradpour P."/>
            <person name="Kirkness E.F."/>
            <person name="Koerich L.B."/>
            <person name="Kristiansen K."/>
            <person name="Kudrna D."/>
            <person name="Kulathinal R.J."/>
            <person name="Kumar S."/>
            <person name="Kwok R."/>
            <person name="Lander E."/>
            <person name="Langley C.H."/>
            <person name="Lapoint R."/>
            <person name="Lazzaro B.P."/>
            <person name="Lee S.J."/>
            <person name="Levesque L."/>
            <person name="Li R."/>
            <person name="Lin C.F."/>
            <person name="Lin M.F."/>
            <person name="Lindblad-Toh K."/>
            <person name="Llopart A."/>
            <person name="Long M."/>
            <person name="Low L."/>
            <person name="Lozovsky E."/>
            <person name="Lu J."/>
            <person name="Luo M."/>
            <person name="Machado C.A."/>
            <person name="Makalowski W."/>
            <person name="Marzo M."/>
            <person name="Matsuda M."/>
            <person name="Matzkin L."/>
            <person name="McAllister B."/>
            <person name="McBride C.S."/>
            <person name="McKernan B."/>
            <person name="McKernan K."/>
            <person name="Mendez-Lago M."/>
            <person name="Minx P."/>
            <person name="Mollenhauer M.U."/>
            <person name="Montooth K."/>
            <person name="Mount S.M."/>
            <person name="Mu X."/>
            <person name="Myers E."/>
            <person name="Negre B."/>
            <person name="Newfeld S."/>
            <person name="Nielsen R."/>
            <person name="Noor M.A."/>
            <person name="O'Grady P."/>
            <person name="Pachter L."/>
            <person name="Papaceit M."/>
            <person name="Parisi M.J."/>
            <person name="Parisi M."/>
            <person name="Parts L."/>
            <person name="Pedersen J.S."/>
            <person name="Pesole G."/>
            <person name="Phillippy A.M."/>
            <person name="Ponting C.P."/>
            <person name="Pop M."/>
            <person name="Porcelli D."/>
            <person name="Powell J.R."/>
            <person name="Prohaska S."/>
            <person name="Pruitt K."/>
            <person name="Puig M."/>
            <person name="Quesneville H."/>
            <person name="Ram K.R."/>
            <person name="Rand D."/>
            <person name="Rasmussen M.D."/>
            <person name="Reed L.K."/>
            <person name="Reenan R."/>
            <person name="Reily A."/>
            <person name="Remington K.A."/>
            <person name="Rieger T.T."/>
            <person name="Ritchie M.G."/>
            <person name="Robin C."/>
            <person name="Rogers Y.H."/>
            <person name="Rohde C."/>
            <person name="Rozas J."/>
            <person name="Rubenfield M.J."/>
            <person name="Ruiz A."/>
            <person name="Russo S."/>
            <person name="Salzberg S.L."/>
            <person name="Sanchez-Gracia A."/>
            <person name="Saranga D.J."/>
            <person name="Sato H."/>
            <person name="Schaeffer S.W."/>
            <person name="Schatz M.C."/>
            <person name="Schlenke T."/>
            <person name="Schwartz R."/>
            <person name="Segarra C."/>
            <person name="Singh R.S."/>
            <person name="Sirot L."/>
            <person name="Sirota M."/>
            <person name="Sisneros N.B."/>
            <person name="Smith C.D."/>
            <person name="Smith T.F."/>
            <person name="Spieth J."/>
            <person name="Stage D.E."/>
            <person name="Stark A."/>
            <person name="Stephan W."/>
            <person name="Strausberg R.L."/>
            <person name="Strempel S."/>
            <person name="Sturgill D."/>
            <person name="Sutton G."/>
            <person name="Sutton G.G."/>
            <person name="Tao W."/>
            <person name="Teichmann S."/>
            <person name="Tobari Y.N."/>
            <person name="Tomimura Y."/>
            <person name="Tsolas J.M."/>
            <person name="Valente V.L."/>
            <person name="Venter E."/>
            <person name="Venter J.C."/>
            <person name="Vicario S."/>
            <person name="Vieira F.G."/>
            <person name="Vilella A.J."/>
            <person name="Villasante A."/>
            <person name="Walenz B."/>
            <person name="Wang J."/>
            <person name="Wasserman M."/>
            <person name="Watts T."/>
            <person name="Wilson D."/>
            <person name="Wilson R.K."/>
            <person name="Wing R.A."/>
            <person name="Wolfner M.F."/>
            <person name="Wong A."/>
            <person name="Wong G.K."/>
            <person name="Wu C.I."/>
            <person name="Wu G."/>
            <person name="Yamamoto D."/>
            <person name="Yang H.P."/>
            <person name="Yang S.P."/>
            <person name="Yorke J.A."/>
            <person name="Yoshida K."/>
            <person name="Zdobnov E."/>
            <person name="Zhang P."/>
            <person name="Zhang Y."/>
            <person name="Zimin A.V."/>
            <person name="Baldwin J."/>
            <person name="Abdouelleil A."/>
            <person name="Abdulkadir J."/>
            <person name="Abebe A."/>
            <person name="Abera B."/>
            <person name="Abreu J."/>
            <person name="Acer S.C."/>
            <person name="Aftuck L."/>
            <person name="Alexander A."/>
            <person name="An P."/>
            <person name="Anderson E."/>
            <person name="Anderson S."/>
            <person name="Arachi H."/>
            <person name="Azer M."/>
            <person name="Bachantsang P."/>
            <person name="Barry A."/>
            <person name="Bayul T."/>
            <person name="Berlin A."/>
            <person name="Bessette D."/>
            <person name="Bloom T."/>
            <person name="Blye J."/>
            <person name="Boguslavskiy L."/>
            <person name="Bonnet C."/>
            <person name="Boukhgalter B."/>
            <person name="Bourzgui I."/>
            <person name="Brown A."/>
            <person name="Cahill P."/>
            <person name="Channer S."/>
            <person name="Cheshatsang Y."/>
            <person name="Chuda L."/>
            <person name="Citroen M."/>
            <person name="Collymore A."/>
            <person name="Cooke P."/>
            <person name="Costello M."/>
            <person name="D'Aco K."/>
            <person name="Daza R."/>
            <person name="De Haan G."/>
            <person name="DeGray S."/>
            <person name="DeMaso C."/>
            <person name="Dhargay N."/>
            <person name="Dooley K."/>
            <person name="Dooley E."/>
            <person name="Doricent M."/>
            <person name="Dorje P."/>
            <person name="Dorjee K."/>
            <person name="Dupes A."/>
            <person name="Elong R."/>
            <person name="Falk J."/>
            <person name="Farina A."/>
            <person name="Faro S."/>
            <person name="Ferguson D."/>
            <person name="Fisher S."/>
            <person name="Foley C.D."/>
            <person name="Franke A."/>
            <person name="Friedrich D."/>
            <person name="Gadbois L."/>
            <person name="Gearin G."/>
            <person name="Gearin C.R."/>
            <person name="Giannoukos G."/>
            <person name="Goode T."/>
            <person name="Graham J."/>
            <person name="Grandbois E."/>
            <person name="Grewal S."/>
            <person name="Gyaltsen K."/>
            <person name="Hafez N."/>
            <person name="Hagos B."/>
            <person name="Hall J."/>
            <person name="Henson C."/>
            <person name="Hollinger A."/>
            <person name="Honan T."/>
            <person name="Huard M.D."/>
            <person name="Hughes L."/>
            <person name="Hurhula B."/>
            <person name="Husby M.E."/>
            <person name="Kamat A."/>
            <person name="Kanga B."/>
            <person name="Kashin S."/>
            <person name="Khazanovich D."/>
            <person name="Kisner P."/>
            <person name="Lance K."/>
            <person name="Lara M."/>
            <person name="Lee W."/>
            <person name="Lennon N."/>
            <person name="Letendre F."/>
            <person name="LeVine R."/>
            <person name="Lipovsky A."/>
            <person name="Liu X."/>
            <person name="Liu J."/>
            <person name="Liu S."/>
            <person name="Lokyitsang T."/>
            <person name="Lokyitsang Y."/>
            <person name="Lubonja R."/>
            <person name="Lui A."/>
            <person name="MacDonald P."/>
            <person name="Magnisalis V."/>
            <person name="Maru K."/>
            <person name="Matthews C."/>
            <person name="McCusker W."/>
            <person name="McDonough S."/>
            <person name="Mehta T."/>
            <person name="Meldrim J."/>
            <person name="Meneus L."/>
            <person name="Mihai O."/>
            <person name="Mihalev A."/>
            <person name="Mihova T."/>
            <person name="Mittelman R."/>
            <person name="Mlenga V."/>
            <person name="Montmayeur A."/>
            <person name="Mulrain L."/>
            <person name="Navidi A."/>
            <person name="Naylor J."/>
            <person name="Negash T."/>
            <person name="Nguyen T."/>
            <person name="Nguyen N."/>
            <person name="Nicol R."/>
            <person name="Norbu C."/>
            <person name="Norbu N."/>
            <person name="Novod N."/>
            <person name="O'Neill B."/>
            <person name="Osman S."/>
            <person name="Markiewicz E."/>
            <person name="Oyono O.L."/>
            <person name="Patti C."/>
            <person name="Phunkhang P."/>
            <person name="Pierre F."/>
            <person name="Priest M."/>
            <person name="Raghuraman S."/>
            <person name="Rege F."/>
            <person name="Reyes R."/>
            <person name="Rise C."/>
            <person name="Rogov P."/>
            <person name="Ross K."/>
            <person name="Ryan E."/>
            <person name="Settipalli S."/>
            <person name="Shea T."/>
            <person name="Sherpa N."/>
            <person name="Shi L."/>
            <person name="Shih D."/>
            <person name="Sparrow T."/>
            <person name="Spaulding J."/>
            <person name="Stalker J."/>
            <person name="Stange-Thomann N."/>
            <person name="Stavropoulos S."/>
            <person name="Stone C."/>
            <person name="Strader C."/>
            <person name="Tesfaye S."/>
            <person name="Thomson T."/>
            <person name="Thoulutsang Y."/>
            <person name="Thoulutsang D."/>
            <person name="Topham K."/>
            <person name="Topping I."/>
            <person name="Tsamla T."/>
            <person name="Vassiliev H."/>
            <person name="Vo A."/>
            <person name="Wangchuk T."/>
            <person name="Wangdi T."/>
            <person name="Weiand M."/>
            <person name="Wilkinson J."/>
            <person name="Wilson A."/>
            <person name="Yadav S."/>
            <person name="Young G."/>
            <person name="Yu Q."/>
            <person name="Zembek L."/>
            <person name="Zhong D."/>
            <person name="Zimmer A."/>
            <person name="Zwirko Z."/>
            <person name="Jaffe D.B."/>
            <person name="Alvarez P."/>
            <person name="Brockman W."/>
            <person name="Butler J."/>
            <person name="Chin C."/>
            <person name="Gnerre S."/>
            <person name="Grabherr M."/>
            <person name="Kleber M."/>
            <person name="Mauceli E."/>
            <person name="MacCallum I."/>
        </authorList>
    </citation>
    <scope>NUCLEOTIDE SEQUENCE [LARGE SCALE GENOMIC DNA]</scope>
    <source>
        <strain evidence="4">Tucson 14024-0371.13</strain>
    </source>
</reference>
<evidence type="ECO:0000313" key="3">
    <source>
        <dbReference type="EMBL" id="EDV43197.1"/>
    </source>
</evidence>
<dbReference type="SMART" id="SM00054">
    <property type="entry name" value="EFh"/>
    <property type="match status" value="1"/>
</dbReference>
<dbReference type="InterPro" id="IPR002048">
    <property type="entry name" value="EF_hand_dom"/>
</dbReference>
<sequence>MNRIDLTMDDMANTKFLTVYNSLFKTFTSSTDFTYNEVVSLLTVFYKFTLHNGTRQMSTRQMYNLCLVMFDIFDVQIIDRISMNITSDGRFISPEAWMKVFGVSLNGNFEARMRFAFDVYTSAGTVSLNREVVGLAIEKFFYGDDDDEVNELRADMVEFLFGKFDQDKDGVISFEEYSVVVSRQPGLLEFLGKIYPDKRDRTLIAYCHNIESLFPPED</sequence>
<dbReference type="Gene3D" id="1.10.238.10">
    <property type="entry name" value="EF-hand"/>
    <property type="match status" value="1"/>
</dbReference>
<dbReference type="OMA" id="DDMANNK"/>
<keyword evidence="1" id="KW-0106">Calcium</keyword>
<dbReference type="EMBL" id="CH902617">
    <property type="protein sequence ID" value="EDV43197.1"/>
    <property type="molecule type" value="Genomic_DNA"/>
</dbReference>
<dbReference type="PROSITE" id="PS50222">
    <property type="entry name" value="EF_HAND_2"/>
    <property type="match status" value="1"/>
</dbReference>
<dbReference type="GeneID" id="6501146"/>
<dbReference type="SUPFAM" id="SSF47473">
    <property type="entry name" value="EF-hand"/>
    <property type="match status" value="1"/>
</dbReference>
<dbReference type="STRING" id="7217.B3M0W8"/>
<dbReference type="PhylomeDB" id="B3M0W8"/>